<protein>
    <submittedName>
        <fullName evidence="1">Uncharacterized protein</fullName>
    </submittedName>
</protein>
<accession>A0ABV4NDI0</accession>
<dbReference type="Proteomes" id="UP001570417">
    <property type="component" value="Unassembled WGS sequence"/>
</dbReference>
<comment type="caution">
    <text evidence="1">The sequence shown here is derived from an EMBL/GenBank/DDBJ whole genome shotgun (WGS) entry which is preliminary data.</text>
</comment>
<gene>
    <name evidence="1" type="ORF">AB4566_14485</name>
</gene>
<dbReference type="EMBL" id="JBFRUW010000054">
    <property type="protein sequence ID" value="MFA0569477.1"/>
    <property type="molecule type" value="Genomic_DNA"/>
</dbReference>
<keyword evidence="2" id="KW-1185">Reference proteome</keyword>
<name>A0ABV4NDI0_9VIBR</name>
<evidence type="ECO:0000313" key="1">
    <source>
        <dbReference type="EMBL" id="MFA0569477.1"/>
    </source>
</evidence>
<evidence type="ECO:0000313" key="2">
    <source>
        <dbReference type="Proteomes" id="UP001570417"/>
    </source>
</evidence>
<dbReference type="RefSeq" id="WP_273293779.1">
    <property type="nucleotide sequence ID" value="NZ_JBFRUW010000054.1"/>
</dbReference>
<organism evidence="1 2">
    <name type="scientific">Vibrio gallaecicus</name>
    <dbReference type="NCBI Taxonomy" id="552386"/>
    <lineage>
        <taxon>Bacteria</taxon>
        <taxon>Pseudomonadati</taxon>
        <taxon>Pseudomonadota</taxon>
        <taxon>Gammaproteobacteria</taxon>
        <taxon>Vibrionales</taxon>
        <taxon>Vibrionaceae</taxon>
        <taxon>Vibrio</taxon>
    </lineage>
</organism>
<sequence>MTFLEKIQAAQKPAFILIDTDFAQHQGDKYVHDKAIYYYTPEKGRGRVHFEKIAKDQKCVSLRKNTDDTITAITFTYIGSTFAGHYIKDDTQFSTVEVLGNMLSSEHYETRAAAKAAYPEAFESVKDKFKTGVCILPL</sequence>
<reference evidence="1 2" key="1">
    <citation type="journal article" date="2024" name="ISME J.">
        <title>Tailless and filamentous prophages are predominant in marine Vibrio.</title>
        <authorList>
            <person name="Steensen K."/>
            <person name="Seneca J."/>
            <person name="Bartlau N."/>
            <person name="Yu X.A."/>
            <person name="Hussain F.A."/>
            <person name="Polz M.F."/>
        </authorList>
    </citation>
    <scope>NUCLEOTIDE SEQUENCE [LARGE SCALE GENOMIC DNA]</scope>
    <source>
        <strain evidence="1 2">10N.222.51.A1</strain>
    </source>
</reference>
<proteinExistence type="predicted"/>